<keyword evidence="6 11" id="KW-0378">Hydrolase</keyword>
<keyword evidence="10" id="KW-0624">Polysaccharide degradation</keyword>
<dbReference type="Gene3D" id="3.20.20.80">
    <property type="entry name" value="Glycosidases"/>
    <property type="match status" value="1"/>
</dbReference>
<keyword evidence="5" id="KW-0964">Secreted</keyword>
<keyword evidence="9 11" id="KW-0326">Glycosidase</keyword>
<dbReference type="InterPro" id="IPR001579">
    <property type="entry name" value="Glyco_hydro_18_chit_AS"/>
</dbReference>
<evidence type="ECO:0000256" key="2">
    <source>
        <dbReference type="ARBA" id="ARBA00004613"/>
    </source>
</evidence>
<dbReference type="Pfam" id="PF00704">
    <property type="entry name" value="Glyco_hydro_18"/>
    <property type="match status" value="1"/>
</dbReference>
<evidence type="ECO:0000259" key="13">
    <source>
        <dbReference type="PROSITE" id="PS51910"/>
    </source>
</evidence>
<dbReference type="PROSITE" id="PS01095">
    <property type="entry name" value="GH18_1"/>
    <property type="match status" value="1"/>
</dbReference>
<dbReference type="InterPro" id="IPR001223">
    <property type="entry name" value="Glyco_hydro18_cat"/>
</dbReference>
<evidence type="ECO:0000256" key="5">
    <source>
        <dbReference type="ARBA" id="ARBA00022525"/>
    </source>
</evidence>
<dbReference type="GO" id="GO:0005576">
    <property type="term" value="C:extracellular region"/>
    <property type="evidence" value="ECO:0007669"/>
    <property type="project" value="UniProtKB-SubCell"/>
</dbReference>
<organism evidence="14 15">
    <name type="scientific">Purpureocillium lavendulum</name>
    <dbReference type="NCBI Taxonomy" id="1247861"/>
    <lineage>
        <taxon>Eukaryota</taxon>
        <taxon>Fungi</taxon>
        <taxon>Dikarya</taxon>
        <taxon>Ascomycota</taxon>
        <taxon>Pezizomycotina</taxon>
        <taxon>Sordariomycetes</taxon>
        <taxon>Hypocreomycetidae</taxon>
        <taxon>Hypocreales</taxon>
        <taxon>Ophiocordycipitaceae</taxon>
        <taxon>Purpureocillium</taxon>
    </lineage>
</organism>
<evidence type="ECO:0000256" key="3">
    <source>
        <dbReference type="ARBA" id="ARBA00008682"/>
    </source>
</evidence>
<feature type="compositionally biased region" description="Polar residues" evidence="12">
    <location>
        <begin position="278"/>
        <end position="303"/>
    </location>
</feature>
<comment type="catalytic activity">
    <reaction evidence="1">
        <text>Random endo-hydrolysis of N-acetyl-beta-D-glucosaminide (1-&gt;4)-beta-linkages in chitin and chitodextrins.</text>
        <dbReference type="EC" id="3.2.1.14"/>
    </reaction>
</comment>
<dbReference type="Proteomes" id="UP001163105">
    <property type="component" value="Unassembled WGS sequence"/>
</dbReference>
<dbReference type="CDD" id="cd06548">
    <property type="entry name" value="GH18_chitinase"/>
    <property type="match status" value="1"/>
</dbReference>
<comment type="subcellular location">
    <subcellularLocation>
        <location evidence="2">Secreted</location>
    </subcellularLocation>
</comment>
<evidence type="ECO:0000256" key="6">
    <source>
        <dbReference type="ARBA" id="ARBA00022801"/>
    </source>
</evidence>
<comment type="caution">
    <text evidence="14">The sequence shown here is derived from an EMBL/GenBank/DDBJ whole genome shotgun (WGS) entry which is preliminary data.</text>
</comment>
<evidence type="ECO:0000256" key="7">
    <source>
        <dbReference type="ARBA" id="ARBA00023024"/>
    </source>
</evidence>
<reference evidence="14" key="1">
    <citation type="submission" date="2023-01" db="EMBL/GenBank/DDBJ databases">
        <title>The growth and conidiation of Purpureocillium lavendulum are regulated by nitrogen source and histone H3K14 acetylation.</title>
        <authorList>
            <person name="Tang P."/>
            <person name="Han J."/>
            <person name="Zhang C."/>
            <person name="Tang P."/>
            <person name="Qi F."/>
            <person name="Zhang K."/>
            <person name="Liang L."/>
        </authorList>
    </citation>
    <scope>NUCLEOTIDE SEQUENCE</scope>
    <source>
        <strain evidence="14">YMF1.00683</strain>
    </source>
</reference>
<evidence type="ECO:0000313" key="15">
    <source>
        <dbReference type="Proteomes" id="UP001163105"/>
    </source>
</evidence>
<comment type="similarity">
    <text evidence="3">Belongs to the glycosyl hydrolase 18 family. Chitinase class V subfamily.</text>
</comment>
<dbReference type="EMBL" id="JAQHRD010000032">
    <property type="protein sequence ID" value="KAJ6436072.1"/>
    <property type="molecule type" value="Genomic_DNA"/>
</dbReference>
<evidence type="ECO:0000256" key="10">
    <source>
        <dbReference type="ARBA" id="ARBA00023326"/>
    </source>
</evidence>
<feature type="region of interest" description="Disordered" evidence="12">
    <location>
        <begin position="268"/>
        <end position="310"/>
    </location>
</feature>
<dbReference type="SUPFAM" id="SSF51445">
    <property type="entry name" value="(Trans)glycosidases"/>
    <property type="match status" value="1"/>
</dbReference>
<evidence type="ECO:0000256" key="11">
    <source>
        <dbReference type="RuleBase" id="RU000489"/>
    </source>
</evidence>
<proteinExistence type="inferred from homology"/>
<dbReference type="PANTHER" id="PTHR11177">
    <property type="entry name" value="CHITINASE"/>
    <property type="match status" value="1"/>
</dbReference>
<dbReference type="InterPro" id="IPR017853">
    <property type="entry name" value="GH"/>
</dbReference>
<sequence length="310" mass="34008">MLKKANRNLKAMLSIGGWTWSTNFPAAARSDATRTTFAKSAVAFMKDWGFDGIDIDWEYPADDREAANYVLLLQAVRDELDAYAAQYANGYHFQLSIAAPAGATHYQKLHLSDMGKILDYVNLMAYDFAGSWGNCSGHGANLYQNSQDPCTTPFDADSAVKFYIKGGIPASKLVLGMPIYGRSFQKTTGIGQPYAGVGSGSWENGVWDYKVLPKAGAKLMYDDIAKGYYTYDSSTQELISYDPPDMIKAKVTYLKDLGLGGSMFWEASSDKKGAESPIKTSKSSLGQVDSTQNCLDYPNSQYDNIKKGLQ</sequence>
<dbReference type="PROSITE" id="PS51910">
    <property type="entry name" value="GH18_2"/>
    <property type="match status" value="1"/>
</dbReference>
<dbReference type="AlphaFoldDB" id="A0AB34FAU5"/>
<evidence type="ECO:0000256" key="9">
    <source>
        <dbReference type="ARBA" id="ARBA00023295"/>
    </source>
</evidence>
<protein>
    <recommendedName>
        <fullName evidence="4">chitinase</fullName>
        <ecNumber evidence="4">3.2.1.14</ecNumber>
    </recommendedName>
</protein>
<dbReference type="PANTHER" id="PTHR11177:SF317">
    <property type="entry name" value="CHITINASE 12-RELATED"/>
    <property type="match status" value="1"/>
</dbReference>
<dbReference type="InterPro" id="IPR011583">
    <property type="entry name" value="Chitinase_II/V-like_cat"/>
</dbReference>
<evidence type="ECO:0000313" key="14">
    <source>
        <dbReference type="EMBL" id="KAJ6436072.1"/>
    </source>
</evidence>
<evidence type="ECO:0000256" key="4">
    <source>
        <dbReference type="ARBA" id="ARBA00012729"/>
    </source>
</evidence>
<dbReference type="GO" id="GO:0000272">
    <property type="term" value="P:polysaccharide catabolic process"/>
    <property type="evidence" value="ECO:0007669"/>
    <property type="project" value="UniProtKB-KW"/>
</dbReference>
<evidence type="ECO:0000256" key="12">
    <source>
        <dbReference type="SAM" id="MobiDB-lite"/>
    </source>
</evidence>
<dbReference type="InterPro" id="IPR029070">
    <property type="entry name" value="Chitinase_insertion_sf"/>
</dbReference>
<keyword evidence="15" id="KW-1185">Reference proteome</keyword>
<dbReference type="GO" id="GO:0008061">
    <property type="term" value="F:chitin binding"/>
    <property type="evidence" value="ECO:0007669"/>
    <property type="project" value="InterPro"/>
</dbReference>
<gene>
    <name evidence="14" type="ORF">O9K51_11384</name>
</gene>
<name>A0AB34FAU5_9HYPO</name>
<dbReference type="SUPFAM" id="SSF54556">
    <property type="entry name" value="Chitinase insertion domain"/>
    <property type="match status" value="1"/>
</dbReference>
<dbReference type="Gene3D" id="3.10.50.10">
    <property type="match status" value="1"/>
</dbReference>
<evidence type="ECO:0000256" key="1">
    <source>
        <dbReference type="ARBA" id="ARBA00000822"/>
    </source>
</evidence>
<keyword evidence="8" id="KW-0119">Carbohydrate metabolism</keyword>
<dbReference type="GO" id="GO:0008843">
    <property type="term" value="F:endochitinase activity"/>
    <property type="evidence" value="ECO:0007669"/>
    <property type="project" value="UniProtKB-EC"/>
</dbReference>
<dbReference type="GO" id="GO:0006032">
    <property type="term" value="P:chitin catabolic process"/>
    <property type="evidence" value="ECO:0007669"/>
    <property type="project" value="UniProtKB-KW"/>
</dbReference>
<dbReference type="InterPro" id="IPR050314">
    <property type="entry name" value="Glycosyl_Hydrlase_18"/>
</dbReference>
<accession>A0AB34FAU5</accession>
<evidence type="ECO:0000256" key="8">
    <source>
        <dbReference type="ARBA" id="ARBA00023277"/>
    </source>
</evidence>
<keyword evidence="7" id="KW-0146">Chitin degradation</keyword>
<dbReference type="FunFam" id="3.10.50.10:FF:000005">
    <property type="entry name" value="Endochitinase B1"/>
    <property type="match status" value="1"/>
</dbReference>
<dbReference type="SMART" id="SM00636">
    <property type="entry name" value="Glyco_18"/>
    <property type="match status" value="1"/>
</dbReference>
<dbReference type="EC" id="3.2.1.14" evidence="4"/>
<feature type="domain" description="GH18" evidence="13">
    <location>
        <begin position="1"/>
        <end position="288"/>
    </location>
</feature>